<keyword evidence="2" id="KW-1185">Reference proteome</keyword>
<dbReference type="HOGENOM" id="CLU_2207791_0_0_6"/>
<accession>Q3ICU2</accession>
<evidence type="ECO:0000313" key="2">
    <source>
        <dbReference type="Proteomes" id="UP000006843"/>
    </source>
</evidence>
<dbReference type="STRING" id="326442.PSHAb0075"/>
<dbReference type="AlphaFoldDB" id="Q3ICU2"/>
<dbReference type="KEGG" id="pha:PSHAb0075"/>
<evidence type="ECO:0000313" key="1">
    <source>
        <dbReference type="EMBL" id="CAI89125.1"/>
    </source>
</evidence>
<sequence length="107" mass="12041">MAIRGFNIEITYKMSSKAATHFARWIGGSNVMRNQRIEESLELIRADKGSDIDQKYAGIKAKPELSFLKEIPPQILRNAASMLFSDINACRSGLRKFPKPKGRKSQA</sequence>
<organism evidence="1 2">
    <name type="scientific">Pseudoalteromonas translucida (strain TAC 125)</name>
    <dbReference type="NCBI Taxonomy" id="326442"/>
    <lineage>
        <taxon>Bacteria</taxon>
        <taxon>Pseudomonadati</taxon>
        <taxon>Pseudomonadota</taxon>
        <taxon>Gammaproteobacteria</taxon>
        <taxon>Alteromonadales</taxon>
        <taxon>Pseudoalteromonadaceae</taxon>
        <taxon>Pseudoalteromonas</taxon>
    </lineage>
</organism>
<dbReference type="EMBL" id="CR954247">
    <property type="protein sequence ID" value="CAI89125.1"/>
    <property type="molecule type" value="Genomic_DNA"/>
</dbReference>
<dbReference type="BioCyc" id="PHAL326442:PSHA_RS15230-MONOMER"/>
<protein>
    <submittedName>
        <fullName evidence="1">Orphan protein</fullName>
    </submittedName>
</protein>
<gene>
    <name evidence="1" type="ordered locus">PSHAb0075</name>
</gene>
<reference evidence="1 2" key="1">
    <citation type="journal article" date="2005" name="Genome Res.">
        <title>Coping with cold: the genome of the versatile marine Antarctica bacterium Pseudoalteromonas haloplanktis TAC125.</title>
        <authorList>
            <person name="Medigue C."/>
            <person name="Krin E."/>
            <person name="Pascal G."/>
            <person name="Barbe V."/>
            <person name="Bernsel A."/>
            <person name="Bertin P."/>
            <person name="Cheung F."/>
            <person name="Cruveiller S."/>
            <person name="Damico S."/>
            <person name="Duilio A."/>
            <person name="Fang G."/>
            <person name="Feller G."/>
            <person name="Mangenot S."/>
            <person name="Marino G."/>
            <person name="Nilsson J."/>
            <person name="Parilli E."/>
            <person name="Rocha E."/>
            <person name="Rouy Z."/>
            <person name="Sekowska A."/>
            <person name="Tutino M.L."/>
            <person name="Vallenet D."/>
            <person name="von Heijne G."/>
            <person name="Danchin A."/>
        </authorList>
    </citation>
    <scope>NUCLEOTIDE SEQUENCE [LARGE SCALE GENOMIC DNA]</scope>
    <source>
        <strain evidence="2">TAC 125</strain>
    </source>
</reference>
<dbReference type="Proteomes" id="UP000006843">
    <property type="component" value="Chromosome II"/>
</dbReference>
<name>Q3ICU2_PSET1</name>
<proteinExistence type="predicted"/>